<protein>
    <recommendedName>
        <fullName evidence="6">Archaeal Type IV pilin N-terminal domain-containing protein</fullName>
    </recommendedName>
</protein>
<dbReference type="InterPro" id="IPR013373">
    <property type="entry name" value="Flagellin/pilin_N_arc"/>
</dbReference>
<evidence type="ECO:0000256" key="1">
    <source>
        <dbReference type="SAM" id="Phobius"/>
    </source>
</evidence>
<keyword evidence="1" id="KW-1133">Transmembrane helix</keyword>
<dbReference type="Proteomes" id="UP000196694">
    <property type="component" value="Unassembled WGS sequence"/>
</dbReference>
<evidence type="ECO:0000313" key="3">
    <source>
        <dbReference type="EMBL" id="OWJ55544.1"/>
    </source>
</evidence>
<proteinExistence type="predicted"/>
<accession>A0A0N7JD02</accession>
<sequence>MQYGIRGISPVVATALLVLIAIATAVLLYLWISGTVQNAPQNDIRFQERIKIDGVDRVNDIVYVRNVGDVQVTISAVYVINQTTGEVVSSNTSVNTPIDPGKIGQIAVTIPDSGTIIVKVVTKNGVEAIAVVPG</sequence>
<keyword evidence="5" id="KW-1185">Reference proteome</keyword>
<feature type="transmembrane region" description="Helical" evidence="1">
    <location>
        <begin position="12"/>
        <end position="32"/>
    </location>
</feature>
<dbReference type="Proteomes" id="UP000058613">
    <property type="component" value="Chromosome"/>
</dbReference>
<dbReference type="EMBL" id="CP013011">
    <property type="protein sequence ID" value="ALL00825.1"/>
    <property type="molecule type" value="Genomic_DNA"/>
</dbReference>
<keyword evidence="1" id="KW-0472">Membrane</keyword>
<reference evidence="2 4" key="1">
    <citation type="submission" date="2015-10" db="EMBL/GenBank/DDBJ databases">
        <title>Complete genome sequence of hyperthermophilic archaeon Pyrodictium delaneyi Su06.</title>
        <authorList>
            <person name="Jung J.-H."/>
            <person name="Lin J."/>
            <person name="Holden J.F."/>
            <person name="Park C.-S."/>
        </authorList>
    </citation>
    <scope>NUCLEOTIDE SEQUENCE [LARGE SCALE GENOMIC DNA]</scope>
    <source>
        <strain evidence="2 4">Su06</strain>
    </source>
</reference>
<dbReference type="RefSeq" id="WP_055408400.1">
    <property type="nucleotide sequence ID" value="NZ_CP013011.1"/>
</dbReference>
<keyword evidence="1" id="KW-0812">Transmembrane</keyword>
<organism evidence="2 4">
    <name type="scientific">Pyrodictium delaneyi</name>
    <dbReference type="NCBI Taxonomy" id="1273541"/>
    <lineage>
        <taxon>Archaea</taxon>
        <taxon>Thermoproteota</taxon>
        <taxon>Thermoprotei</taxon>
        <taxon>Desulfurococcales</taxon>
        <taxon>Pyrodictiaceae</taxon>
        <taxon>Pyrodictium</taxon>
    </lineage>
</organism>
<evidence type="ECO:0000313" key="4">
    <source>
        <dbReference type="Proteomes" id="UP000058613"/>
    </source>
</evidence>
<dbReference type="STRING" id="1273541.Pyrde_0775"/>
<dbReference type="NCBIfam" id="TIGR02537">
    <property type="entry name" value="arch_flag_Nterm"/>
    <property type="match status" value="1"/>
</dbReference>
<dbReference type="AlphaFoldDB" id="A0A0N7JD02"/>
<dbReference type="KEGG" id="pdl:Pyrde_0775"/>
<dbReference type="EMBL" id="NCQP01000001">
    <property type="protein sequence ID" value="OWJ55544.1"/>
    <property type="molecule type" value="Genomic_DNA"/>
</dbReference>
<evidence type="ECO:0000313" key="2">
    <source>
        <dbReference type="EMBL" id="ALL00825.1"/>
    </source>
</evidence>
<evidence type="ECO:0000313" key="5">
    <source>
        <dbReference type="Proteomes" id="UP000196694"/>
    </source>
</evidence>
<reference evidence="3 5" key="2">
    <citation type="submission" date="2017-05" db="EMBL/GenBank/DDBJ databases">
        <title>The draft genome of the hyperthermophilic archaeon 'Pyrodictium delaneyi strain Hulk', an iron and nitrate reducer, reveals the capacity for sulfate reduction.</title>
        <authorList>
            <person name="Demey L.M."/>
            <person name="Miller C."/>
            <person name="Manzella M."/>
            <person name="Reguera G."/>
            <person name="Kashefi K."/>
        </authorList>
    </citation>
    <scope>NUCLEOTIDE SEQUENCE [LARGE SCALE GENOMIC DNA]</scope>
    <source>
        <strain evidence="3 5">Hulk</strain>
    </source>
</reference>
<gene>
    <name evidence="3" type="ORF">Pdsh_01775</name>
    <name evidence="2" type="ORF">Pyrde_0775</name>
</gene>
<evidence type="ECO:0008006" key="6">
    <source>
        <dbReference type="Google" id="ProtNLM"/>
    </source>
</evidence>
<name>A0A0N7JD02_9CREN</name>
<dbReference type="GeneID" id="26099113"/>
<dbReference type="OrthoDB" id="27471at2157"/>